<gene>
    <name evidence="1" type="ORF">BDN70DRAFT_872236</name>
</gene>
<dbReference type="Proteomes" id="UP000807469">
    <property type="component" value="Unassembled WGS sequence"/>
</dbReference>
<evidence type="ECO:0000313" key="1">
    <source>
        <dbReference type="EMBL" id="KAF9484704.1"/>
    </source>
</evidence>
<accession>A0A9P6D5M9</accession>
<organism evidence="1 2">
    <name type="scientific">Pholiota conissans</name>
    <dbReference type="NCBI Taxonomy" id="109636"/>
    <lineage>
        <taxon>Eukaryota</taxon>
        <taxon>Fungi</taxon>
        <taxon>Dikarya</taxon>
        <taxon>Basidiomycota</taxon>
        <taxon>Agaricomycotina</taxon>
        <taxon>Agaricomycetes</taxon>
        <taxon>Agaricomycetidae</taxon>
        <taxon>Agaricales</taxon>
        <taxon>Agaricineae</taxon>
        <taxon>Strophariaceae</taxon>
        <taxon>Pholiota</taxon>
    </lineage>
</organism>
<protein>
    <submittedName>
        <fullName evidence="1">Uncharacterized protein</fullName>
    </submittedName>
</protein>
<dbReference type="EMBL" id="MU155141">
    <property type="protein sequence ID" value="KAF9484704.1"/>
    <property type="molecule type" value="Genomic_DNA"/>
</dbReference>
<proteinExistence type="predicted"/>
<sequence length="73" mass="8660">MLWRELMALLGIINKSIRERYRLDKKCCNLECPARTAGVRSEKRHVWSECQAVWYCDAVCQKRCVKRIADDSR</sequence>
<dbReference type="AlphaFoldDB" id="A0A9P6D5M9"/>
<evidence type="ECO:0000313" key="2">
    <source>
        <dbReference type="Proteomes" id="UP000807469"/>
    </source>
</evidence>
<comment type="caution">
    <text evidence="1">The sequence shown here is derived from an EMBL/GenBank/DDBJ whole genome shotgun (WGS) entry which is preliminary data.</text>
</comment>
<keyword evidence="2" id="KW-1185">Reference proteome</keyword>
<name>A0A9P6D5M9_9AGAR</name>
<dbReference type="OrthoDB" id="2945538at2759"/>
<reference evidence="1" key="1">
    <citation type="submission" date="2020-11" db="EMBL/GenBank/DDBJ databases">
        <authorList>
            <consortium name="DOE Joint Genome Institute"/>
            <person name="Ahrendt S."/>
            <person name="Riley R."/>
            <person name="Andreopoulos W."/>
            <person name="Labutti K."/>
            <person name="Pangilinan J."/>
            <person name="Ruiz-Duenas F.J."/>
            <person name="Barrasa J.M."/>
            <person name="Sanchez-Garcia M."/>
            <person name="Camarero S."/>
            <person name="Miyauchi S."/>
            <person name="Serrano A."/>
            <person name="Linde D."/>
            <person name="Babiker R."/>
            <person name="Drula E."/>
            <person name="Ayuso-Fernandez I."/>
            <person name="Pacheco R."/>
            <person name="Padilla G."/>
            <person name="Ferreira P."/>
            <person name="Barriuso J."/>
            <person name="Kellner H."/>
            <person name="Castanera R."/>
            <person name="Alfaro M."/>
            <person name="Ramirez L."/>
            <person name="Pisabarro A.G."/>
            <person name="Kuo A."/>
            <person name="Tritt A."/>
            <person name="Lipzen A."/>
            <person name="He G."/>
            <person name="Yan M."/>
            <person name="Ng V."/>
            <person name="Cullen D."/>
            <person name="Martin F."/>
            <person name="Rosso M.-N."/>
            <person name="Henrissat B."/>
            <person name="Hibbett D."/>
            <person name="Martinez A.T."/>
            <person name="Grigoriev I.V."/>
        </authorList>
    </citation>
    <scope>NUCLEOTIDE SEQUENCE</scope>
    <source>
        <strain evidence="1">CIRM-BRFM 674</strain>
    </source>
</reference>